<dbReference type="Proteomes" id="UP001589774">
    <property type="component" value="Unassembled WGS sequence"/>
</dbReference>
<feature type="domain" description="General stress protein FMN-binding split barrel" evidence="1">
    <location>
        <begin position="11"/>
        <end position="158"/>
    </location>
</feature>
<organism evidence="2 3">
    <name type="scientific">Olivibacter oleidegradans</name>
    <dbReference type="NCBI Taxonomy" id="760123"/>
    <lineage>
        <taxon>Bacteria</taxon>
        <taxon>Pseudomonadati</taxon>
        <taxon>Bacteroidota</taxon>
        <taxon>Sphingobacteriia</taxon>
        <taxon>Sphingobacteriales</taxon>
        <taxon>Sphingobacteriaceae</taxon>
        <taxon>Olivibacter</taxon>
    </lineage>
</organism>
<dbReference type="PANTHER" id="PTHR34818">
    <property type="entry name" value="PROTEIN BLI-3"/>
    <property type="match status" value="1"/>
</dbReference>
<dbReference type="Pfam" id="PF16242">
    <property type="entry name" value="Pyrid_ox_like"/>
    <property type="match status" value="1"/>
</dbReference>
<gene>
    <name evidence="2" type="ORF">ACFFI0_07960</name>
</gene>
<dbReference type="InterPro" id="IPR038725">
    <property type="entry name" value="YdaG_split_barrel_FMN-bd"/>
</dbReference>
<protein>
    <submittedName>
        <fullName evidence="2">Pyridoxamine 5'-phosphate oxidase family protein</fullName>
    </submittedName>
</protein>
<reference evidence="2 3" key="1">
    <citation type="submission" date="2024-09" db="EMBL/GenBank/DDBJ databases">
        <authorList>
            <person name="Sun Q."/>
            <person name="Mori K."/>
        </authorList>
    </citation>
    <scope>NUCLEOTIDE SEQUENCE [LARGE SCALE GENOMIC DNA]</scope>
    <source>
        <strain evidence="2 3">CCM 7765</strain>
    </source>
</reference>
<dbReference type="Gene3D" id="2.30.110.10">
    <property type="entry name" value="Electron Transport, Fmn-binding Protein, Chain A"/>
    <property type="match status" value="1"/>
</dbReference>
<sequence length="167" mass="19013">MSTENLHGENAVQKLRKMVDKIDIGMLCSNAAEEALHAIPMSRQEVDENGAIYFLFSSESDTYQNVQKNKNVSLLYSDTKNYNFLSINGTAEISSDRARIDRYWNKMMEAWFEKGKDDPTIRILKVTPLAAHYWDNKTNKLVTFFKVAANALTDSQSDIGRHGNLDL</sequence>
<dbReference type="PANTHER" id="PTHR34818:SF1">
    <property type="entry name" value="PROTEIN BLI-3"/>
    <property type="match status" value="1"/>
</dbReference>
<evidence type="ECO:0000313" key="3">
    <source>
        <dbReference type="Proteomes" id="UP001589774"/>
    </source>
</evidence>
<evidence type="ECO:0000313" key="2">
    <source>
        <dbReference type="EMBL" id="MFC0318240.1"/>
    </source>
</evidence>
<dbReference type="InterPro" id="IPR012349">
    <property type="entry name" value="Split_barrel_FMN-bd"/>
</dbReference>
<dbReference type="SUPFAM" id="SSF50475">
    <property type="entry name" value="FMN-binding split barrel"/>
    <property type="match status" value="1"/>
</dbReference>
<proteinExistence type="predicted"/>
<dbReference type="RefSeq" id="WP_130856298.1">
    <property type="nucleotide sequence ID" value="NZ_JBHLWO010000001.1"/>
</dbReference>
<accession>A0ABV6HH93</accession>
<name>A0ABV6HH93_9SPHI</name>
<comment type="caution">
    <text evidence="2">The sequence shown here is derived from an EMBL/GenBank/DDBJ whole genome shotgun (WGS) entry which is preliminary data.</text>
</comment>
<evidence type="ECO:0000259" key="1">
    <source>
        <dbReference type="Pfam" id="PF16242"/>
    </source>
</evidence>
<keyword evidence="3" id="KW-1185">Reference proteome</keyword>
<dbReference type="EMBL" id="JBHLWO010000001">
    <property type="protein sequence ID" value="MFC0318240.1"/>
    <property type="molecule type" value="Genomic_DNA"/>
</dbReference>
<dbReference type="InterPro" id="IPR052917">
    <property type="entry name" value="Stress-Dev_Protein"/>
</dbReference>